<sequence length="755" mass="78338">MPSPSLFLGSSTTLISAFLFFSSASATTNTYYALDTEYSGRNFFDGFNFFAAADPTHGFVTYVDRDTAEDDGLINTFGGSAQIKVDSTHTYDGNAAYSGINGVGRPSVRIESVDSWTHGLFIADIKHMPTTTDTSGCGVWPAFWTLGSGDWPYSGEIDIIEGANNQATDLTSAHVAQTCVISQSPLEMSGNSNGNNCQYDVSTGANAQGCGAFSKSSVSYGAGFNANKGGVYAMEWKSEAIKIWFFPRGSIPSDITSGKPNPSGWGIPDSLFNGPGCNIDANFKNNRIIFDTTFCGDFGDATWTGGGCAAIESQPKCSVFVGSHPEQFTEAYWDVNYVRVYQPKDITSSTSSSTTTTTTTWAFPRTSSTSSSTTTTTTTTWSSPASSSTTSTAPYVPTTSSSTSPSSTTTSTWSFPATSSTTTSSSSATTSTWSSPAASSTTTSSSSVTTSTWSFPGTSSTPASSTTTTTSSTTSKPESSATTSSGSWDGTSYSSGWSDWESSTTTTKPVEATTTSSVLTCSYTSADVVVTAYGSECADWEDWATTTTTSKPVDPATTSSSVWEDWESATTKPVDPATTSSSTTSSFGWEDWETTSSKPVDPATTTSSAFDWADWEASKTSTTKPVDPASTSSADWADWEASQSSTTKPVDPASTDSYTWADWESSSSSNKPSVAASSTWVSPSVTIATTVTVAPVASSAWVAPVSVTPVAAASATTGSSTGPHVAAYTGAAGRTGMNTAALLGAAVVGLGALAL</sequence>
<feature type="chain" id="PRO_5041226943" description="GH16 domain-containing protein" evidence="2">
    <location>
        <begin position="27"/>
        <end position="755"/>
    </location>
</feature>
<feature type="domain" description="GH16" evidence="3">
    <location>
        <begin position="1"/>
        <end position="346"/>
    </location>
</feature>
<evidence type="ECO:0000256" key="2">
    <source>
        <dbReference type="SAM" id="SignalP"/>
    </source>
</evidence>
<feature type="compositionally biased region" description="Polar residues" evidence="1">
    <location>
        <begin position="618"/>
        <end position="634"/>
    </location>
</feature>
<feature type="region of interest" description="Disordered" evidence="1">
    <location>
        <begin position="547"/>
        <end position="654"/>
    </location>
</feature>
<keyword evidence="2" id="KW-0732">Signal</keyword>
<dbReference type="GO" id="GO:0004553">
    <property type="term" value="F:hydrolase activity, hydrolyzing O-glycosyl compounds"/>
    <property type="evidence" value="ECO:0007669"/>
    <property type="project" value="InterPro"/>
</dbReference>
<gene>
    <name evidence="4" type="ORF">H2200_010425</name>
</gene>
<dbReference type="SUPFAM" id="SSF49899">
    <property type="entry name" value="Concanavalin A-like lectins/glucanases"/>
    <property type="match status" value="1"/>
</dbReference>
<evidence type="ECO:0000256" key="1">
    <source>
        <dbReference type="SAM" id="MobiDB-lite"/>
    </source>
</evidence>
<dbReference type="EMBL" id="JAPDRK010000017">
    <property type="protein sequence ID" value="KAJ9605036.1"/>
    <property type="molecule type" value="Genomic_DNA"/>
</dbReference>
<dbReference type="GO" id="GO:0009251">
    <property type="term" value="P:glucan catabolic process"/>
    <property type="evidence" value="ECO:0007669"/>
    <property type="project" value="TreeGrafter"/>
</dbReference>
<protein>
    <recommendedName>
        <fullName evidence="3">GH16 domain-containing protein</fullName>
    </recommendedName>
</protein>
<reference evidence="4" key="1">
    <citation type="submission" date="2022-10" db="EMBL/GenBank/DDBJ databases">
        <title>Culturing micro-colonial fungi from biological soil crusts in the Mojave desert and describing Neophaeococcomyces mojavensis, and introducing the new genera and species Taxawa tesnikishii.</title>
        <authorList>
            <person name="Kurbessoian T."/>
            <person name="Stajich J.E."/>
        </authorList>
    </citation>
    <scope>NUCLEOTIDE SEQUENCE</scope>
    <source>
        <strain evidence="4">TK_41</strain>
    </source>
</reference>
<dbReference type="CDD" id="cd02181">
    <property type="entry name" value="GH16_fungal_Lam16A_glucanase"/>
    <property type="match status" value="1"/>
</dbReference>
<dbReference type="PANTHER" id="PTHR10963">
    <property type="entry name" value="GLYCOSYL HYDROLASE-RELATED"/>
    <property type="match status" value="1"/>
</dbReference>
<dbReference type="InterPro" id="IPR013320">
    <property type="entry name" value="ConA-like_dom_sf"/>
</dbReference>
<dbReference type="Proteomes" id="UP001172673">
    <property type="component" value="Unassembled WGS sequence"/>
</dbReference>
<evidence type="ECO:0000313" key="5">
    <source>
        <dbReference type="Proteomes" id="UP001172673"/>
    </source>
</evidence>
<dbReference type="PANTHER" id="PTHR10963:SF24">
    <property type="entry name" value="GLYCOSIDASE C21B10.07-RELATED"/>
    <property type="match status" value="1"/>
</dbReference>
<feature type="signal peptide" evidence="2">
    <location>
        <begin position="1"/>
        <end position="26"/>
    </location>
</feature>
<keyword evidence="5" id="KW-1185">Reference proteome</keyword>
<feature type="region of interest" description="Disordered" evidence="1">
    <location>
        <begin position="347"/>
        <end position="511"/>
    </location>
</feature>
<dbReference type="InterPro" id="IPR050546">
    <property type="entry name" value="Glycosyl_Hydrlase_16"/>
</dbReference>
<evidence type="ECO:0000259" key="3">
    <source>
        <dbReference type="PROSITE" id="PS51762"/>
    </source>
</evidence>
<comment type="caution">
    <text evidence="4">The sequence shown here is derived from an EMBL/GenBank/DDBJ whole genome shotgun (WGS) entry which is preliminary data.</text>
</comment>
<dbReference type="AlphaFoldDB" id="A0AA38X1G7"/>
<dbReference type="Gene3D" id="2.60.120.200">
    <property type="match status" value="1"/>
</dbReference>
<accession>A0AA38X1G7</accession>
<feature type="compositionally biased region" description="Polar residues" evidence="1">
    <location>
        <begin position="594"/>
        <end position="609"/>
    </location>
</feature>
<organism evidence="4 5">
    <name type="scientific">Cladophialophora chaetospira</name>
    <dbReference type="NCBI Taxonomy" id="386627"/>
    <lineage>
        <taxon>Eukaryota</taxon>
        <taxon>Fungi</taxon>
        <taxon>Dikarya</taxon>
        <taxon>Ascomycota</taxon>
        <taxon>Pezizomycotina</taxon>
        <taxon>Eurotiomycetes</taxon>
        <taxon>Chaetothyriomycetidae</taxon>
        <taxon>Chaetothyriales</taxon>
        <taxon>Herpotrichiellaceae</taxon>
        <taxon>Cladophialophora</taxon>
    </lineage>
</organism>
<proteinExistence type="predicted"/>
<dbReference type="PROSITE" id="PS51762">
    <property type="entry name" value="GH16_2"/>
    <property type="match status" value="1"/>
</dbReference>
<dbReference type="InterPro" id="IPR000757">
    <property type="entry name" value="Beta-glucanase-like"/>
</dbReference>
<name>A0AA38X1G7_9EURO</name>
<evidence type="ECO:0000313" key="4">
    <source>
        <dbReference type="EMBL" id="KAJ9605036.1"/>
    </source>
</evidence>
<dbReference type="Pfam" id="PF26113">
    <property type="entry name" value="GH16_XgeA"/>
    <property type="match status" value="1"/>
</dbReference>
<feature type="compositionally biased region" description="Polar residues" evidence="1">
    <location>
        <begin position="641"/>
        <end position="654"/>
    </location>
</feature>